<gene>
    <name evidence="2" type="ORF">CGLY_16630</name>
</gene>
<dbReference type="OrthoDB" id="9837253at2"/>
<dbReference type="AlphaFoldDB" id="X5DWL6"/>
<dbReference type="RefSeq" id="WP_041628662.1">
    <property type="nucleotide sequence ID" value="NZ_CP006843.1"/>
</dbReference>
<protein>
    <submittedName>
        <fullName evidence="2">Uncharacterized protein</fullName>
    </submittedName>
</protein>
<name>X5DWL6_9CORY</name>
<keyword evidence="2" id="KW-0614">Plasmid</keyword>
<sequence>MHDDQLSPVGEGHTWLPTAPATTHGTRDLIDTELVEVWDQAREAARHNRAITKGRGEYNALQGQLYRWTEDRIDQIHNSIDH</sequence>
<reference evidence="2 3" key="1">
    <citation type="journal article" date="2015" name="Int. J. Syst. Evol. Microbiol.">
        <title>Revisiting Corynebacterium glyciniphilum (ex Kubota et al., 1972) sp. nov., nom. rev., isolated from putrefied banana.</title>
        <authorList>
            <person name="Al-Dilaimi A."/>
            <person name="Bednarz H."/>
            <person name="Lomker A."/>
            <person name="Niehaus K."/>
            <person name="Kalinowski J."/>
            <person name="Ruckert C."/>
        </authorList>
    </citation>
    <scope>NUCLEOTIDE SEQUENCE [LARGE SCALE GENOMIC DNA]</scope>
    <source>
        <strain evidence="2">AJ 3170</strain>
        <plasmid evidence="3">Plasmid pCgly1</plasmid>
    </source>
</reference>
<evidence type="ECO:0000313" key="2">
    <source>
        <dbReference type="EMBL" id="AHW65699.1"/>
    </source>
</evidence>
<dbReference type="HOGENOM" id="CLU_2552499_0_0_11"/>
<evidence type="ECO:0000256" key="1">
    <source>
        <dbReference type="SAM" id="MobiDB-lite"/>
    </source>
</evidence>
<evidence type="ECO:0000313" key="3">
    <source>
        <dbReference type="Proteomes" id="UP000023703"/>
    </source>
</evidence>
<dbReference type="Proteomes" id="UP000023703">
    <property type="component" value="Plasmid pCgly1"/>
</dbReference>
<dbReference type="KEGG" id="cgy:CGLY_16630"/>
<geneLocation type="plasmid" evidence="2 3">
    <name>pCgly1</name>
</geneLocation>
<accession>X5DWL6</accession>
<proteinExistence type="predicted"/>
<keyword evidence="3" id="KW-1185">Reference proteome</keyword>
<feature type="region of interest" description="Disordered" evidence="1">
    <location>
        <begin position="1"/>
        <end position="24"/>
    </location>
</feature>
<organism evidence="2 3">
    <name type="scientific">Corynebacterium glyciniphilum AJ 3170</name>
    <dbReference type="NCBI Taxonomy" id="1404245"/>
    <lineage>
        <taxon>Bacteria</taxon>
        <taxon>Bacillati</taxon>
        <taxon>Actinomycetota</taxon>
        <taxon>Actinomycetes</taxon>
        <taxon>Mycobacteriales</taxon>
        <taxon>Corynebacteriaceae</taxon>
        <taxon>Corynebacterium</taxon>
    </lineage>
</organism>
<dbReference type="EMBL" id="CP006843">
    <property type="protein sequence ID" value="AHW65699.1"/>
    <property type="molecule type" value="Genomic_DNA"/>
</dbReference>